<keyword evidence="2" id="KW-0540">Nuclease</keyword>
<proteinExistence type="predicted"/>
<gene>
    <name evidence="2" type="primary">pdeM</name>
    <name evidence="2" type="ORF">ACFSGJ_12995</name>
</gene>
<dbReference type="RefSeq" id="WP_390262483.1">
    <property type="nucleotide sequence ID" value="NZ_JBHUGH010000010.1"/>
</dbReference>
<dbReference type="GO" id="GO:0004519">
    <property type="term" value="F:endonuclease activity"/>
    <property type="evidence" value="ECO:0007669"/>
    <property type="project" value="UniProtKB-KW"/>
</dbReference>
<dbReference type="EC" id="3.1.-.-" evidence="2"/>
<dbReference type="GO" id="GO:0016787">
    <property type="term" value="F:hydrolase activity"/>
    <property type="evidence" value="ECO:0007669"/>
    <property type="project" value="UniProtKB-KW"/>
</dbReference>
<dbReference type="PANTHER" id="PTHR39323:SF1">
    <property type="entry name" value="BLR1149 PROTEIN"/>
    <property type="match status" value="1"/>
</dbReference>
<sequence length="225" mass="24208">MSIDFDHSGTTLTALPSGALWWAERRLLCVADLHLGKSERLARRGGALLPPYEVQETLTRLQADIEGLGPATVICLGDSFDDDAAATGLPEGALAWIARLQAGRRWVWIAGNHDPAPLTLAGTHLGELQEGPLRFRHIAAPGACGEVSGHYHPKARLAGKARACFLFDASRVILPAYGAYTGGLWCDGPELASLMGAEARAILRGPRLHMIPMPRLRQVRARRAG</sequence>
<reference evidence="3" key="1">
    <citation type="journal article" date="2019" name="Int. J. Syst. Evol. Microbiol.">
        <title>The Global Catalogue of Microorganisms (GCM) 10K type strain sequencing project: providing services to taxonomists for standard genome sequencing and annotation.</title>
        <authorList>
            <consortium name="The Broad Institute Genomics Platform"/>
            <consortium name="The Broad Institute Genome Sequencing Center for Infectious Disease"/>
            <person name="Wu L."/>
            <person name="Ma J."/>
        </authorList>
    </citation>
    <scope>NUCLEOTIDE SEQUENCE [LARGE SCALE GENOMIC DNA]</scope>
    <source>
        <strain evidence="3">CGMCC 4.7242</strain>
    </source>
</reference>
<dbReference type="GO" id="GO:0016874">
    <property type="term" value="F:ligase activity"/>
    <property type="evidence" value="ECO:0007669"/>
    <property type="project" value="UniProtKB-KW"/>
</dbReference>
<organism evidence="2 3">
    <name type="scientific">Halodurantibacterium flavum</name>
    <dbReference type="NCBI Taxonomy" id="1382802"/>
    <lineage>
        <taxon>Bacteria</taxon>
        <taxon>Pseudomonadati</taxon>
        <taxon>Pseudomonadota</taxon>
        <taxon>Alphaproteobacteria</taxon>
        <taxon>Rhodobacterales</taxon>
        <taxon>Paracoccaceae</taxon>
        <taxon>Halodurantibacterium</taxon>
    </lineage>
</organism>
<dbReference type="SUPFAM" id="SSF56300">
    <property type="entry name" value="Metallo-dependent phosphatases"/>
    <property type="match status" value="1"/>
</dbReference>
<accession>A0ABW4S8M8</accession>
<evidence type="ECO:0000313" key="2">
    <source>
        <dbReference type="EMBL" id="MFD1913129.1"/>
    </source>
</evidence>
<keyword evidence="2" id="KW-0378">Hydrolase</keyword>
<dbReference type="Pfam" id="PF00149">
    <property type="entry name" value="Metallophos"/>
    <property type="match status" value="1"/>
</dbReference>
<dbReference type="EMBL" id="JBHUGH010000010">
    <property type="protein sequence ID" value="MFD1913129.1"/>
    <property type="molecule type" value="Genomic_DNA"/>
</dbReference>
<evidence type="ECO:0000313" key="3">
    <source>
        <dbReference type="Proteomes" id="UP001597353"/>
    </source>
</evidence>
<keyword evidence="2" id="KW-0436">Ligase</keyword>
<dbReference type="InterPro" id="IPR004843">
    <property type="entry name" value="Calcineurin-like_PHP"/>
</dbReference>
<protein>
    <submittedName>
        <fullName evidence="2">Ligase-associated DNA damage response endonuclease PdeM</fullName>
        <ecNumber evidence="2">3.1.-.-</ecNumber>
    </submittedName>
</protein>
<dbReference type="PANTHER" id="PTHR39323">
    <property type="entry name" value="BLR1149 PROTEIN"/>
    <property type="match status" value="1"/>
</dbReference>
<name>A0ABW4S8M8_9RHOB</name>
<comment type="caution">
    <text evidence="2">The sequence shown here is derived from an EMBL/GenBank/DDBJ whole genome shotgun (WGS) entry which is preliminary data.</text>
</comment>
<dbReference type="NCBIfam" id="TIGR04123">
    <property type="entry name" value="P_estr_lig_assc"/>
    <property type="match status" value="1"/>
</dbReference>
<dbReference type="InterPro" id="IPR029052">
    <property type="entry name" value="Metallo-depent_PP-like"/>
</dbReference>
<keyword evidence="3" id="KW-1185">Reference proteome</keyword>
<dbReference type="Proteomes" id="UP001597353">
    <property type="component" value="Unassembled WGS sequence"/>
</dbReference>
<dbReference type="InterPro" id="IPR026336">
    <property type="entry name" value="PdeM-like"/>
</dbReference>
<feature type="domain" description="Calcineurin-like phosphoesterase" evidence="1">
    <location>
        <begin position="26"/>
        <end position="124"/>
    </location>
</feature>
<dbReference type="Gene3D" id="3.60.21.10">
    <property type="match status" value="1"/>
</dbReference>
<evidence type="ECO:0000259" key="1">
    <source>
        <dbReference type="Pfam" id="PF00149"/>
    </source>
</evidence>
<keyword evidence="2" id="KW-0255">Endonuclease</keyword>